<keyword evidence="6" id="KW-0285">Flavoprotein</keyword>
<protein>
    <recommendedName>
        <fullName evidence="4">Probable nitronate monooxygenase</fullName>
    </recommendedName>
    <alternativeName>
        <fullName evidence="10">Propionate 3-nitronate monooxygenase</fullName>
    </alternativeName>
</protein>
<keyword evidence="13" id="KW-1185">Reference proteome</keyword>
<proteinExistence type="inferred from homology"/>
<comment type="cofactor">
    <cofactor evidence="1">
        <name>FMN</name>
        <dbReference type="ChEBI" id="CHEBI:58210"/>
    </cofactor>
</comment>
<evidence type="ECO:0000256" key="11">
    <source>
        <dbReference type="ARBA" id="ARBA00049401"/>
    </source>
</evidence>
<dbReference type="PANTHER" id="PTHR42747">
    <property type="entry name" value="NITRONATE MONOOXYGENASE-RELATED"/>
    <property type="match status" value="1"/>
</dbReference>
<evidence type="ECO:0000256" key="1">
    <source>
        <dbReference type="ARBA" id="ARBA00001917"/>
    </source>
</evidence>
<gene>
    <name evidence="12" type="ORF">PGH26_14415</name>
</gene>
<dbReference type="GO" id="GO:0004497">
    <property type="term" value="F:monooxygenase activity"/>
    <property type="evidence" value="ECO:0007669"/>
    <property type="project" value="UniProtKB-KW"/>
</dbReference>
<accession>A0ABZ0KUU1</accession>
<reference evidence="12 13" key="1">
    <citation type="submission" date="2023-01" db="EMBL/GenBank/DDBJ databases">
        <title>Sporosarcina sp. nov., isolated from Korean tranditional fermented seafood 'Jeotgal'.</title>
        <authorList>
            <person name="Yang A.-I."/>
        </authorList>
    </citation>
    <scope>NUCLEOTIDE SEQUENCE [LARGE SCALE GENOMIC DNA]</scope>
    <source>
        <strain evidence="12 13">B2O-1</strain>
    </source>
</reference>
<comment type="similarity">
    <text evidence="3">Belongs to the nitronate monooxygenase family. NMO class I subfamily.</text>
</comment>
<dbReference type="EMBL" id="CP116341">
    <property type="protein sequence ID" value="WOV84045.1"/>
    <property type="molecule type" value="Genomic_DNA"/>
</dbReference>
<dbReference type="Proteomes" id="UP001303532">
    <property type="component" value="Chromosome"/>
</dbReference>
<evidence type="ECO:0000256" key="6">
    <source>
        <dbReference type="ARBA" id="ARBA00022630"/>
    </source>
</evidence>
<name>A0ABZ0KUU1_9BACL</name>
<organism evidence="12 13">
    <name type="scientific">Sporosarcina jeotgali</name>
    <dbReference type="NCBI Taxonomy" id="3020056"/>
    <lineage>
        <taxon>Bacteria</taxon>
        <taxon>Bacillati</taxon>
        <taxon>Bacillota</taxon>
        <taxon>Bacilli</taxon>
        <taxon>Bacillales</taxon>
        <taxon>Caryophanaceae</taxon>
        <taxon>Sporosarcina</taxon>
    </lineage>
</organism>
<dbReference type="CDD" id="cd04730">
    <property type="entry name" value="NPD_like"/>
    <property type="match status" value="1"/>
</dbReference>
<evidence type="ECO:0000313" key="12">
    <source>
        <dbReference type="EMBL" id="WOV84045.1"/>
    </source>
</evidence>
<keyword evidence="9 12" id="KW-0503">Monooxygenase</keyword>
<sequence>MEFKQTLGIQHPIIQAPMAGVTTPEFVAACAETGVLGSLGAGYLSAEDTRTAIQQVKLLTKRPFSVNLFVPDNTPFDQKELRLAYLALQPIGEQLGMPFWKAPLSEPDLQSQINVVLEEKPAVCSFTFGIPDAESVEKLHESGIVLIGTATTVDEAMAVEQAGLDMVVIQGSEAGGHRGSFHPDGPLISMDGLLAEVRELIRIPIIAAGGIATNARMTELLKSGASAIQIGTALLATEESGAADAYKQAILNADSDNTVITNVFSGRPARGIHNRFIEQMNQSPIAPYPYQNDLTKRIRKEAAVQNNAEFLSLWAGTAVHLVQAGTVHSVVAQLLSKEQ</sequence>
<dbReference type="Gene3D" id="3.20.20.70">
    <property type="entry name" value="Aldolase class I"/>
    <property type="match status" value="1"/>
</dbReference>
<evidence type="ECO:0000256" key="4">
    <source>
        <dbReference type="ARBA" id="ARBA00013457"/>
    </source>
</evidence>
<evidence type="ECO:0000256" key="9">
    <source>
        <dbReference type="ARBA" id="ARBA00023033"/>
    </source>
</evidence>
<evidence type="ECO:0000256" key="7">
    <source>
        <dbReference type="ARBA" id="ARBA00022643"/>
    </source>
</evidence>
<dbReference type="SUPFAM" id="SSF51412">
    <property type="entry name" value="Inosine monophosphate dehydrogenase (IMPDH)"/>
    <property type="match status" value="1"/>
</dbReference>
<evidence type="ECO:0000256" key="10">
    <source>
        <dbReference type="ARBA" id="ARBA00031155"/>
    </source>
</evidence>
<dbReference type="InterPro" id="IPR004136">
    <property type="entry name" value="NMO"/>
</dbReference>
<dbReference type="RefSeq" id="WP_323691727.1">
    <property type="nucleotide sequence ID" value="NZ_CP116341.1"/>
</dbReference>
<dbReference type="Pfam" id="PF03060">
    <property type="entry name" value="NMO"/>
    <property type="match status" value="1"/>
</dbReference>
<evidence type="ECO:0000256" key="8">
    <source>
        <dbReference type="ARBA" id="ARBA00023002"/>
    </source>
</evidence>
<comment type="catalytic activity">
    <reaction evidence="11">
        <text>3 propionate 3-nitronate + 3 O2 + H2O = 3 3-oxopropanoate + 2 nitrate + nitrite + H2O2 + 3 H(+)</text>
        <dbReference type="Rhea" id="RHEA:57332"/>
        <dbReference type="ChEBI" id="CHEBI:15377"/>
        <dbReference type="ChEBI" id="CHEBI:15378"/>
        <dbReference type="ChEBI" id="CHEBI:15379"/>
        <dbReference type="ChEBI" id="CHEBI:16240"/>
        <dbReference type="ChEBI" id="CHEBI:16301"/>
        <dbReference type="ChEBI" id="CHEBI:17632"/>
        <dbReference type="ChEBI" id="CHEBI:33190"/>
        <dbReference type="ChEBI" id="CHEBI:136067"/>
    </reaction>
</comment>
<keyword evidence="7" id="KW-0288">FMN</keyword>
<dbReference type="InterPro" id="IPR013785">
    <property type="entry name" value="Aldolase_TIM"/>
</dbReference>
<evidence type="ECO:0000256" key="3">
    <source>
        <dbReference type="ARBA" id="ARBA00009881"/>
    </source>
</evidence>
<dbReference type="PANTHER" id="PTHR42747:SF3">
    <property type="entry name" value="NITRONATE MONOOXYGENASE-RELATED"/>
    <property type="match status" value="1"/>
</dbReference>
<keyword evidence="8" id="KW-0560">Oxidoreductase</keyword>
<evidence type="ECO:0000256" key="2">
    <source>
        <dbReference type="ARBA" id="ARBA00003535"/>
    </source>
</evidence>
<evidence type="ECO:0000256" key="5">
    <source>
        <dbReference type="ARBA" id="ARBA00022575"/>
    </source>
</evidence>
<keyword evidence="5" id="KW-0216">Detoxification</keyword>
<comment type="function">
    <text evidence="2">Nitronate monooxygenase that uses molecular oxygen to catalyze the oxidative denitrification of alkyl nitronates. Acts on propionate 3-nitronate (P3N), the presumed physiological substrate. Probably functions in the detoxification of P3N, a metabolic poison produced by plants and fungi as a defense mechanism.</text>
</comment>
<evidence type="ECO:0000313" key="13">
    <source>
        <dbReference type="Proteomes" id="UP001303532"/>
    </source>
</evidence>